<reference evidence="5 6" key="1">
    <citation type="submission" date="2019-12" db="EMBL/GenBank/DDBJ databases">
        <title>Auraticoccus cholistani sp. nov., an actinomycete isolated from soil of Cholistan desert.</title>
        <authorList>
            <person name="Cheema M.T."/>
        </authorList>
    </citation>
    <scope>NUCLEOTIDE SEQUENCE [LARGE SCALE GENOMIC DNA]</scope>
    <source>
        <strain evidence="5 6">F435</strain>
    </source>
</reference>
<sequence>MTSQTETSSTELAQGMRRSVMRLARRLRQMHEESLGLTQNQLSLLGLLTGSGPRSVGELAELEKVQPPAITRTVKALEQLGLVQRSADPDDGRRAVVEVTPRGREIVLADRRRRDLWLVERLGELTPAERELLGRASVLLQRLADS</sequence>
<evidence type="ECO:0000259" key="4">
    <source>
        <dbReference type="PROSITE" id="PS50995"/>
    </source>
</evidence>
<dbReference type="EMBL" id="WPCU01000007">
    <property type="protein sequence ID" value="MVA76568.1"/>
    <property type="molecule type" value="Genomic_DNA"/>
</dbReference>
<dbReference type="RefSeq" id="WP_156610132.1">
    <property type="nucleotide sequence ID" value="NZ_WPCU01000007.1"/>
</dbReference>
<dbReference type="PANTHER" id="PTHR39515">
    <property type="entry name" value="CONSERVED PROTEIN"/>
    <property type="match status" value="1"/>
</dbReference>
<dbReference type="SMART" id="SM00347">
    <property type="entry name" value="HTH_MARR"/>
    <property type="match status" value="1"/>
</dbReference>
<gene>
    <name evidence="5" type="ORF">GC722_11100</name>
</gene>
<keyword evidence="2" id="KW-0238">DNA-binding</keyword>
<dbReference type="GO" id="GO:0003700">
    <property type="term" value="F:DNA-binding transcription factor activity"/>
    <property type="evidence" value="ECO:0007669"/>
    <property type="project" value="InterPro"/>
</dbReference>
<name>A0A6A9UV60_9ACTN</name>
<evidence type="ECO:0000256" key="1">
    <source>
        <dbReference type="ARBA" id="ARBA00023015"/>
    </source>
</evidence>
<keyword evidence="1" id="KW-0805">Transcription regulation</keyword>
<dbReference type="InterPro" id="IPR036390">
    <property type="entry name" value="WH_DNA-bd_sf"/>
</dbReference>
<evidence type="ECO:0000256" key="3">
    <source>
        <dbReference type="ARBA" id="ARBA00023163"/>
    </source>
</evidence>
<dbReference type="InterPro" id="IPR036388">
    <property type="entry name" value="WH-like_DNA-bd_sf"/>
</dbReference>
<keyword evidence="3" id="KW-0804">Transcription</keyword>
<dbReference type="PANTHER" id="PTHR39515:SF2">
    <property type="entry name" value="HTH-TYPE TRANSCRIPTIONAL REGULATOR RV0880"/>
    <property type="match status" value="1"/>
</dbReference>
<dbReference type="InterPro" id="IPR052526">
    <property type="entry name" value="HTH-type_Bedaq_tolerance"/>
</dbReference>
<dbReference type="Proteomes" id="UP000435304">
    <property type="component" value="Unassembled WGS sequence"/>
</dbReference>
<dbReference type="Gene3D" id="1.10.10.10">
    <property type="entry name" value="Winged helix-like DNA-binding domain superfamily/Winged helix DNA-binding domain"/>
    <property type="match status" value="1"/>
</dbReference>
<dbReference type="InterPro" id="IPR023187">
    <property type="entry name" value="Tscrpt_reg_MarR-type_CS"/>
</dbReference>
<evidence type="ECO:0000313" key="5">
    <source>
        <dbReference type="EMBL" id="MVA76568.1"/>
    </source>
</evidence>
<comment type="caution">
    <text evidence="5">The sequence shown here is derived from an EMBL/GenBank/DDBJ whole genome shotgun (WGS) entry which is preliminary data.</text>
</comment>
<protein>
    <submittedName>
        <fullName evidence="5">MarR family transcriptional regulator</fullName>
    </submittedName>
</protein>
<dbReference type="AlphaFoldDB" id="A0A6A9UV60"/>
<feature type="domain" description="HTH marR-type" evidence="4">
    <location>
        <begin position="9"/>
        <end position="145"/>
    </location>
</feature>
<dbReference type="Pfam" id="PF01047">
    <property type="entry name" value="MarR"/>
    <property type="match status" value="1"/>
</dbReference>
<dbReference type="SUPFAM" id="SSF46785">
    <property type="entry name" value="Winged helix' DNA-binding domain"/>
    <property type="match status" value="1"/>
</dbReference>
<proteinExistence type="predicted"/>
<dbReference type="InterPro" id="IPR000835">
    <property type="entry name" value="HTH_MarR-typ"/>
</dbReference>
<evidence type="ECO:0000313" key="6">
    <source>
        <dbReference type="Proteomes" id="UP000435304"/>
    </source>
</evidence>
<dbReference type="PROSITE" id="PS50995">
    <property type="entry name" value="HTH_MARR_2"/>
    <property type="match status" value="1"/>
</dbReference>
<evidence type="ECO:0000256" key="2">
    <source>
        <dbReference type="ARBA" id="ARBA00023125"/>
    </source>
</evidence>
<dbReference type="PROSITE" id="PS01117">
    <property type="entry name" value="HTH_MARR_1"/>
    <property type="match status" value="1"/>
</dbReference>
<dbReference type="GO" id="GO:0003677">
    <property type="term" value="F:DNA binding"/>
    <property type="evidence" value="ECO:0007669"/>
    <property type="project" value="UniProtKB-KW"/>
</dbReference>
<accession>A0A6A9UV60</accession>
<organism evidence="5 6">
    <name type="scientific">Auraticoccus cholistanensis</name>
    <dbReference type="NCBI Taxonomy" id="2656650"/>
    <lineage>
        <taxon>Bacteria</taxon>
        <taxon>Bacillati</taxon>
        <taxon>Actinomycetota</taxon>
        <taxon>Actinomycetes</taxon>
        <taxon>Propionibacteriales</taxon>
        <taxon>Propionibacteriaceae</taxon>
        <taxon>Auraticoccus</taxon>
    </lineage>
</organism>
<keyword evidence="6" id="KW-1185">Reference proteome</keyword>